<gene>
    <name evidence="1" type="ORF">Sradi_7099500</name>
</gene>
<sequence length="131" mass="14688">MVKRIRRGLTSSMNGCLKSVPTVVHWGICHQPVRLNAKRNLAPPITIFVKKQAAKSDPVQPVQGTELAEPVAKLWVRTVALLLIRARKLSFIIHTVLLIRKEMTVSWRALIIAARQSMAHDQGGFVECSWT</sequence>
<proteinExistence type="predicted"/>
<organism evidence="1">
    <name type="scientific">Sesamum radiatum</name>
    <name type="common">Black benniseed</name>
    <dbReference type="NCBI Taxonomy" id="300843"/>
    <lineage>
        <taxon>Eukaryota</taxon>
        <taxon>Viridiplantae</taxon>
        <taxon>Streptophyta</taxon>
        <taxon>Embryophyta</taxon>
        <taxon>Tracheophyta</taxon>
        <taxon>Spermatophyta</taxon>
        <taxon>Magnoliopsida</taxon>
        <taxon>eudicotyledons</taxon>
        <taxon>Gunneridae</taxon>
        <taxon>Pentapetalae</taxon>
        <taxon>asterids</taxon>
        <taxon>lamiids</taxon>
        <taxon>Lamiales</taxon>
        <taxon>Pedaliaceae</taxon>
        <taxon>Sesamum</taxon>
    </lineage>
</organism>
<protein>
    <submittedName>
        <fullName evidence="1">Uncharacterized protein</fullName>
    </submittedName>
</protein>
<reference evidence="1" key="1">
    <citation type="submission" date="2020-06" db="EMBL/GenBank/DDBJ databases">
        <authorList>
            <person name="Li T."/>
            <person name="Hu X."/>
            <person name="Zhang T."/>
            <person name="Song X."/>
            <person name="Zhang H."/>
            <person name="Dai N."/>
            <person name="Sheng W."/>
            <person name="Hou X."/>
            <person name="Wei L."/>
        </authorList>
    </citation>
    <scope>NUCLEOTIDE SEQUENCE</scope>
    <source>
        <strain evidence="1">G02</strain>
        <tissue evidence="1">Leaf</tissue>
    </source>
</reference>
<accession>A0AAW2J0X6</accession>
<name>A0AAW2J0X6_SESRA</name>
<reference evidence="1" key="2">
    <citation type="journal article" date="2024" name="Plant">
        <title>Genomic evolution and insights into agronomic trait innovations of Sesamum species.</title>
        <authorList>
            <person name="Miao H."/>
            <person name="Wang L."/>
            <person name="Qu L."/>
            <person name="Liu H."/>
            <person name="Sun Y."/>
            <person name="Le M."/>
            <person name="Wang Q."/>
            <person name="Wei S."/>
            <person name="Zheng Y."/>
            <person name="Lin W."/>
            <person name="Duan Y."/>
            <person name="Cao H."/>
            <person name="Xiong S."/>
            <person name="Wang X."/>
            <person name="Wei L."/>
            <person name="Li C."/>
            <person name="Ma Q."/>
            <person name="Ju M."/>
            <person name="Zhao R."/>
            <person name="Li G."/>
            <person name="Mu C."/>
            <person name="Tian Q."/>
            <person name="Mei H."/>
            <person name="Zhang T."/>
            <person name="Gao T."/>
            <person name="Zhang H."/>
        </authorList>
    </citation>
    <scope>NUCLEOTIDE SEQUENCE</scope>
    <source>
        <strain evidence="1">G02</strain>
    </source>
</reference>
<evidence type="ECO:0000313" key="1">
    <source>
        <dbReference type="EMBL" id="KAL0288344.1"/>
    </source>
</evidence>
<dbReference type="AlphaFoldDB" id="A0AAW2J0X6"/>
<comment type="caution">
    <text evidence="1">The sequence shown here is derived from an EMBL/GenBank/DDBJ whole genome shotgun (WGS) entry which is preliminary data.</text>
</comment>
<dbReference type="EMBL" id="JACGWJ010000781">
    <property type="protein sequence ID" value="KAL0288344.1"/>
    <property type="molecule type" value="Genomic_DNA"/>
</dbReference>